<keyword evidence="1" id="KW-1133">Transmembrane helix</keyword>
<accession>A0A6J4NMU4</accession>
<name>A0A6J4NMU4_9CHLR</name>
<reference evidence="2" key="1">
    <citation type="submission" date="2020-02" db="EMBL/GenBank/DDBJ databases">
        <authorList>
            <person name="Meier V. D."/>
        </authorList>
    </citation>
    <scope>NUCLEOTIDE SEQUENCE</scope>
    <source>
        <strain evidence="2">AVDCRST_MAG93</strain>
    </source>
</reference>
<proteinExistence type="predicted"/>
<keyword evidence="1" id="KW-0812">Transmembrane</keyword>
<gene>
    <name evidence="2" type="ORF">AVDCRST_MAG93-9656</name>
</gene>
<evidence type="ECO:0000256" key="1">
    <source>
        <dbReference type="SAM" id="Phobius"/>
    </source>
</evidence>
<dbReference type="EMBL" id="CADCTR010003243">
    <property type="protein sequence ID" value="CAA9389604.1"/>
    <property type="molecule type" value="Genomic_DNA"/>
</dbReference>
<organism evidence="2">
    <name type="scientific">uncultured Chloroflexia bacterium</name>
    <dbReference type="NCBI Taxonomy" id="1672391"/>
    <lineage>
        <taxon>Bacteria</taxon>
        <taxon>Bacillati</taxon>
        <taxon>Chloroflexota</taxon>
        <taxon>Chloroflexia</taxon>
        <taxon>environmental samples</taxon>
    </lineage>
</organism>
<feature type="non-terminal residue" evidence="2">
    <location>
        <position position="86"/>
    </location>
</feature>
<dbReference type="AlphaFoldDB" id="A0A6J4NMU4"/>
<evidence type="ECO:0000313" key="2">
    <source>
        <dbReference type="EMBL" id="CAA9389604.1"/>
    </source>
</evidence>
<protein>
    <submittedName>
        <fullName evidence="2">Uncharacterized protein</fullName>
    </submittedName>
</protein>
<keyword evidence="1" id="KW-0472">Membrane</keyword>
<feature type="transmembrane region" description="Helical" evidence="1">
    <location>
        <begin position="12"/>
        <end position="35"/>
    </location>
</feature>
<sequence length="86" mass="9547">MMRRFTRYESGMTMPLALMMIVLIGVMGAGLLAFVQNDLKSVIEENRGQKALDIAEAGVQAAKAHLRVDSFRQHYDTNRSNDCADG</sequence>